<proteinExistence type="inferred from homology"/>
<evidence type="ECO:0000259" key="3">
    <source>
        <dbReference type="SMART" id="SM00822"/>
    </source>
</evidence>
<organism evidence="4">
    <name type="scientific">hydrothermal vent metagenome</name>
    <dbReference type="NCBI Taxonomy" id="652676"/>
    <lineage>
        <taxon>unclassified sequences</taxon>
        <taxon>metagenomes</taxon>
        <taxon>ecological metagenomes</taxon>
    </lineage>
</organism>
<dbReference type="Pfam" id="PF13561">
    <property type="entry name" value="adh_short_C2"/>
    <property type="match status" value="1"/>
</dbReference>
<dbReference type="NCBIfam" id="NF004200">
    <property type="entry name" value="PRK05653.1-5"/>
    <property type="match status" value="1"/>
</dbReference>
<dbReference type="PRINTS" id="PR00080">
    <property type="entry name" value="SDRFAMILY"/>
</dbReference>
<evidence type="ECO:0000256" key="2">
    <source>
        <dbReference type="ARBA" id="ARBA00023002"/>
    </source>
</evidence>
<feature type="domain" description="Ketoreductase" evidence="3">
    <location>
        <begin position="6"/>
        <end position="192"/>
    </location>
</feature>
<dbReference type="InterPro" id="IPR057326">
    <property type="entry name" value="KR_dom"/>
</dbReference>
<dbReference type="SUPFAM" id="SSF51735">
    <property type="entry name" value="NAD(P)-binding Rossmann-fold domains"/>
    <property type="match status" value="1"/>
</dbReference>
<dbReference type="InterPro" id="IPR020904">
    <property type="entry name" value="Sc_DH/Rdtase_CS"/>
</dbReference>
<dbReference type="InterPro" id="IPR002347">
    <property type="entry name" value="SDR_fam"/>
</dbReference>
<dbReference type="EC" id="1.1.1.100" evidence="4"/>
<protein>
    <submittedName>
        <fullName evidence="4">3-oxoacyl-[acyl-carrier protein] reductase</fullName>
        <ecNumber evidence="4">1.1.1.100</ecNumber>
    </submittedName>
</protein>
<name>A0A3B1BVS5_9ZZZZ</name>
<dbReference type="PRINTS" id="PR00081">
    <property type="entry name" value="GDHRDH"/>
</dbReference>
<dbReference type="FunFam" id="3.40.50.720:FF:000173">
    <property type="entry name" value="3-oxoacyl-[acyl-carrier protein] reductase"/>
    <property type="match status" value="1"/>
</dbReference>
<accession>A0A3B1BVS5</accession>
<dbReference type="PANTHER" id="PTHR42879">
    <property type="entry name" value="3-OXOACYL-(ACYL-CARRIER-PROTEIN) REDUCTASE"/>
    <property type="match status" value="1"/>
</dbReference>
<dbReference type="EMBL" id="UOGE01000071">
    <property type="protein sequence ID" value="VAX22029.1"/>
    <property type="molecule type" value="Genomic_DNA"/>
</dbReference>
<dbReference type="InterPro" id="IPR050259">
    <property type="entry name" value="SDR"/>
</dbReference>
<dbReference type="GO" id="GO:0032787">
    <property type="term" value="P:monocarboxylic acid metabolic process"/>
    <property type="evidence" value="ECO:0007669"/>
    <property type="project" value="UniProtKB-ARBA"/>
</dbReference>
<dbReference type="InterPro" id="IPR036291">
    <property type="entry name" value="NAD(P)-bd_dom_sf"/>
</dbReference>
<dbReference type="NCBIfam" id="NF009466">
    <property type="entry name" value="PRK12826.1-2"/>
    <property type="match status" value="1"/>
</dbReference>
<dbReference type="SMART" id="SM00822">
    <property type="entry name" value="PKS_KR"/>
    <property type="match status" value="1"/>
</dbReference>
<sequence>MSSLKPIALVTGGSRGIGAAICEELAGSGYHVWINFQNSRDAALGVKSRIEAKGGTATLLGFDVKERESIGRLAEKWLEDESPIEALVNSAGIIADNLLFHMNDKEWDDVIRTNLDGSFFVSRAIARHMIRQRIKGRIINIASYAGVVGNRGQVNYSASKGGMITMGKAMARELARFGILVNTVAPGFIKTEMTDEVPHDLVKKMVPLRRMGEAEEVAGIVGFLCSPAASYITGQVIGVDGGLPS</sequence>
<dbReference type="PANTHER" id="PTHR42879:SF2">
    <property type="entry name" value="3-OXOACYL-[ACYL-CARRIER-PROTEIN] REDUCTASE FABG"/>
    <property type="match status" value="1"/>
</dbReference>
<dbReference type="PROSITE" id="PS00061">
    <property type="entry name" value="ADH_SHORT"/>
    <property type="match status" value="1"/>
</dbReference>
<dbReference type="Gene3D" id="3.40.50.720">
    <property type="entry name" value="NAD(P)-binding Rossmann-like Domain"/>
    <property type="match status" value="1"/>
</dbReference>
<keyword evidence="2 4" id="KW-0560">Oxidoreductase</keyword>
<dbReference type="GO" id="GO:0004316">
    <property type="term" value="F:3-oxoacyl-[acyl-carrier-protein] reductase (NADPH) activity"/>
    <property type="evidence" value="ECO:0007669"/>
    <property type="project" value="UniProtKB-EC"/>
</dbReference>
<dbReference type="AlphaFoldDB" id="A0A3B1BVS5"/>
<evidence type="ECO:0000256" key="1">
    <source>
        <dbReference type="ARBA" id="ARBA00006484"/>
    </source>
</evidence>
<gene>
    <name evidence="4" type="ORF">MNBD_NITROSPINAE02-1088</name>
</gene>
<evidence type="ECO:0000313" key="4">
    <source>
        <dbReference type="EMBL" id="VAX22029.1"/>
    </source>
</evidence>
<comment type="similarity">
    <text evidence="1">Belongs to the short-chain dehydrogenases/reductases (SDR) family.</text>
</comment>
<reference evidence="4" key="1">
    <citation type="submission" date="2018-06" db="EMBL/GenBank/DDBJ databases">
        <authorList>
            <person name="Zhirakovskaya E."/>
        </authorList>
    </citation>
    <scope>NUCLEOTIDE SEQUENCE</scope>
</reference>